<keyword evidence="3" id="KW-1185">Reference proteome</keyword>
<evidence type="ECO:0000313" key="3">
    <source>
        <dbReference type="Proteomes" id="UP000182130"/>
    </source>
</evidence>
<dbReference type="InterPro" id="IPR051678">
    <property type="entry name" value="AGP_Transferase"/>
</dbReference>
<feature type="domain" description="Aminoglycoside phosphotransferase" evidence="1">
    <location>
        <begin position="34"/>
        <end position="272"/>
    </location>
</feature>
<organism evidence="2 3">
    <name type="scientific">Arthrobacter cupressi</name>
    <dbReference type="NCBI Taxonomy" id="1045773"/>
    <lineage>
        <taxon>Bacteria</taxon>
        <taxon>Bacillati</taxon>
        <taxon>Actinomycetota</taxon>
        <taxon>Actinomycetes</taxon>
        <taxon>Micrococcales</taxon>
        <taxon>Micrococcaceae</taxon>
        <taxon>Arthrobacter</taxon>
    </lineage>
</organism>
<dbReference type="STRING" id="1045773.SAMN05216555_11613"/>
<reference evidence="3" key="1">
    <citation type="submission" date="2016-10" db="EMBL/GenBank/DDBJ databases">
        <authorList>
            <person name="Varghese N."/>
            <person name="Submissions S."/>
        </authorList>
    </citation>
    <scope>NUCLEOTIDE SEQUENCE [LARGE SCALE GENOMIC DNA]</scope>
    <source>
        <strain evidence="3">CGMCC 1.10783</strain>
    </source>
</reference>
<evidence type="ECO:0000313" key="2">
    <source>
        <dbReference type="EMBL" id="SDJ75040.1"/>
    </source>
</evidence>
<evidence type="ECO:0000259" key="1">
    <source>
        <dbReference type="Pfam" id="PF01636"/>
    </source>
</evidence>
<dbReference type="PANTHER" id="PTHR21310">
    <property type="entry name" value="AMINOGLYCOSIDE PHOSPHOTRANSFERASE-RELATED-RELATED"/>
    <property type="match status" value="1"/>
</dbReference>
<protein>
    <submittedName>
        <fullName evidence="2">Predicted kinase, aminoglycoside phosphotransferase (APT) family</fullName>
    </submittedName>
</protein>
<gene>
    <name evidence="2" type="ORF">SAMN05216555_11613</name>
</gene>
<dbReference type="SUPFAM" id="SSF56112">
    <property type="entry name" value="Protein kinase-like (PK-like)"/>
    <property type="match status" value="1"/>
</dbReference>
<name>A0A1G8WBU6_9MICC</name>
<dbReference type="OrthoDB" id="9797603at2"/>
<dbReference type="GO" id="GO:0016301">
    <property type="term" value="F:kinase activity"/>
    <property type="evidence" value="ECO:0007669"/>
    <property type="project" value="UniProtKB-KW"/>
</dbReference>
<dbReference type="AlphaFoldDB" id="A0A1G8WBU6"/>
<dbReference type="Pfam" id="PF01636">
    <property type="entry name" value="APH"/>
    <property type="match status" value="1"/>
</dbReference>
<keyword evidence="2" id="KW-0418">Kinase</keyword>
<sequence>MALMPAADVDITEDLVRRLLAAQAPALAAEPLELAANGWDNAVYRLGSTRAVRLPRREAAAELVLREQRWLPGYARRSPVPVPAPVYAGRPDAGYPWHWSVIPWLEGTSATQVSPEKRTPAAEQLAAFLTAIHVPAPAAAPVNPVRGVPLASRSAAVLERLEDTHGYPEAARLRSLWAAALEAPPHSGPAVWFHGDLHPANVLLRDSPDGPAALAAVIDFGDLGAGDPAVDLAVAWLMFDGAGRRRLMAAYSAAGSGQRGGWERGGWERARGWALVLATAMLSNSDDNPVMLETGRFAVRQLLRP</sequence>
<dbReference type="EMBL" id="FNEI01000016">
    <property type="protein sequence ID" value="SDJ75040.1"/>
    <property type="molecule type" value="Genomic_DNA"/>
</dbReference>
<keyword evidence="2" id="KW-0808">Transferase</keyword>
<proteinExistence type="predicted"/>
<dbReference type="InterPro" id="IPR011009">
    <property type="entry name" value="Kinase-like_dom_sf"/>
</dbReference>
<dbReference type="CDD" id="cd05155">
    <property type="entry name" value="APH_ChoK_like_1"/>
    <property type="match status" value="1"/>
</dbReference>
<dbReference type="Gene3D" id="3.30.200.20">
    <property type="entry name" value="Phosphorylase Kinase, domain 1"/>
    <property type="match status" value="1"/>
</dbReference>
<dbReference type="PANTHER" id="PTHR21310:SF42">
    <property type="entry name" value="BIFUNCTIONAL AAC_APH"/>
    <property type="match status" value="1"/>
</dbReference>
<dbReference type="RefSeq" id="WP_074590776.1">
    <property type="nucleotide sequence ID" value="NZ_FNEI01000016.1"/>
</dbReference>
<dbReference type="Proteomes" id="UP000182130">
    <property type="component" value="Unassembled WGS sequence"/>
</dbReference>
<accession>A0A1G8WBU6</accession>
<dbReference type="Gene3D" id="3.90.1200.10">
    <property type="match status" value="1"/>
</dbReference>
<dbReference type="InterPro" id="IPR002575">
    <property type="entry name" value="Aminoglycoside_PTrfase"/>
</dbReference>